<dbReference type="SUPFAM" id="SSF51261">
    <property type="entry name" value="Duplicated hybrid motif"/>
    <property type="match status" value="1"/>
</dbReference>
<dbReference type="GO" id="GO:0046872">
    <property type="term" value="F:metal ion binding"/>
    <property type="evidence" value="ECO:0007669"/>
    <property type="project" value="UniProtKB-KW"/>
</dbReference>
<dbReference type="CDD" id="cd12797">
    <property type="entry name" value="M23_peptidase"/>
    <property type="match status" value="1"/>
</dbReference>
<keyword evidence="7" id="KW-0175">Coiled coil</keyword>
<dbReference type="EMBL" id="JAEQNC010000017">
    <property type="protein sequence ID" value="MBL0374921.1"/>
    <property type="molecule type" value="Genomic_DNA"/>
</dbReference>
<sequence>MNFFERQIRTGGAFALALMLSAPPLGAMAQEATPIPPTTVNAEGVLTIRRNATESELRELAKSLAEAKERSEALAVSLAGIEKTTAGIRTALVDSAAKRKGLERQVLADERRLKELEESQSKVKASLHSRRGLLSEVLAALQRMGRNPPPALLVTPDDALSSVRSAILLGAVVPGIRGETEKLAADLLSLGKLRTEIAAQKESYVKTMASALEEEKRMAALIAENDKLSTSNRTELAKERKRAEQLAARATSLEGLISSLERDIASAREAAALAKAEDLRRQNLSAAEIEKAKREAATGLPDKNRIAPAYAFSTLTAKLDLPVAGDVLRSFGDEDGTGHAAQGLTVAAGPGLVVTAPADGWVMFAGPFRSYGQMVIMNAGENYHIVLSGMDMVTARQGQFVVAGEPIGQMGAKRIASAAGLNLVTDRPTLYIEFRKDGKPVDSRPWWSAKDLGKARNDT</sequence>
<evidence type="ECO:0000256" key="6">
    <source>
        <dbReference type="ARBA" id="ARBA00023049"/>
    </source>
</evidence>
<dbReference type="GO" id="GO:0006508">
    <property type="term" value="P:proteolysis"/>
    <property type="evidence" value="ECO:0007669"/>
    <property type="project" value="UniProtKB-KW"/>
</dbReference>
<evidence type="ECO:0000256" key="5">
    <source>
        <dbReference type="ARBA" id="ARBA00022833"/>
    </source>
</evidence>
<dbReference type="InterPro" id="IPR011055">
    <property type="entry name" value="Dup_hybrid_motif"/>
</dbReference>
<comment type="cofactor">
    <cofactor evidence="1">
        <name>Zn(2+)</name>
        <dbReference type="ChEBI" id="CHEBI:29105"/>
    </cofactor>
</comment>
<protein>
    <submittedName>
        <fullName evidence="11">Murein hydrolase activator EnvC</fullName>
    </submittedName>
</protein>
<feature type="coiled-coil region" evidence="7">
    <location>
        <begin position="233"/>
        <end position="277"/>
    </location>
</feature>
<keyword evidence="9" id="KW-0732">Signal</keyword>
<dbReference type="RefSeq" id="WP_201663561.1">
    <property type="nucleotide sequence ID" value="NZ_JAEQNC010000017.1"/>
</dbReference>
<evidence type="ECO:0000256" key="3">
    <source>
        <dbReference type="ARBA" id="ARBA00022723"/>
    </source>
</evidence>
<dbReference type="Gene3D" id="2.70.70.10">
    <property type="entry name" value="Glucose Permease (Domain IIA)"/>
    <property type="match status" value="1"/>
</dbReference>
<evidence type="ECO:0000259" key="10">
    <source>
        <dbReference type="Pfam" id="PF01551"/>
    </source>
</evidence>
<comment type="caution">
    <text evidence="11">The sequence shown here is derived from an EMBL/GenBank/DDBJ whole genome shotgun (WGS) entry which is preliminary data.</text>
</comment>
<organism evidence="11 12">
    <name type="scientific">Rhizobium setariae</name>
    <dbReference type="NCBI Taxonomy" id="2801340"/>
    <lineage>
        <taxon>Bacteria</taxon>
        <taxon>Pseudomonadati</taxon>
        <taxon>Pseudomonadota</taxon>
        <taxon>Alphaproteobacteria</taxon>
        <taxon>Hyphomicrobiales</taxon>
        <taxon>Rhizobiaceae</taxon>
        <taxon>Rhizobium/Agrobacterium group</taxon>
        <taxon>Rhizobium</taxon>
    </lineage>
</organism>
<dbReference type="AlphaFoldDB" id="A0A936YTX8"/>
<dbReference type="Proteomes" id="UP000633219">
    <property type="component" value="Unassembled WGS sequence"/>
</dbReference>
<keyword evidence="6" id="KW-0482">Metalloprotease</keyword>
<feature type="chain" id="PRO_5037644095" evidence="9">
    <location>
        <begin position="30"/>
        <end position="459"/>
    </location>
</feature>
<evidence type="ECO:0000256" key="1">
    <source>
        <dbReference type="ARBA" id="ARBA00001947"/>
    </source>
</evidence>
<keyword evidence="5" id="KW-0862">Zinc</keyword>
<evidence type="ECO:0000313" key="11">
    <source>
        <dbReference type="EMBL" id="MBL0374921.1"/>
    </source>
</evidence>
<evidence type="ECO:0000313" key="12">
    <source>
        <dbReference type="Proteomes" id="UP000633219"/>
    </source>
</evidence>
<gene>
    <name evidence="11" type="ORF">JJB09_23185</name>
</gene>
<name>A0A936YTX8_9HYPH</name>
<feature type="region of interest" description="Disordered" evidence="8">
    <location>
        <begin position="439"/>
        <end position="459"/>
    </location>
</feature>
<dbReference type="Pfam" id="PF01551">
    <property type="entry name" value="Peptidase_M23"/>
    <property type="match status" value="1"/>
</dbReference>
<evidence type="ECO:0000256" key="9">
    <source>
        <dbReference type="SAM" id="SignalP"/>
    </source>
</evidence>
<keyword evidence="2" id="KW-0645">Protease</keyword>
<dbReference type="InterPro" id="IPR050570">
    <property type="entry name" value="Cell_wall_metabolism_enzyme"/>
</dbReference>
<proteinExistence type="predicted"/>
<evidence type="ECO:0000256" key="2">
    <source>
        <dbReference type="ARBA" id="ARBA00022670"/>
    </source>
</evidence>
<reference evidence="11" key="1">
    <citation type="submission" date="2021-01" db="EMBL/GenBank/DDBJ databases">
        <title>Rhizobium sp. strain KVB221 16S ribosomal RNA gene Genome sequencing and assembly.</title>
        <authorList>
            <person name="Kang M."/>
        </authorList>
    </citation>
    <scope>NUCLEOTIDE SEQUENCE</scope>
    <source>
        <strain evidence="11">KVB221</strain>
    </source>
</reference>
<dbReference type="GO" id="GO:0004222">
    <property type="term" value="F:metalloendopeptidase activity"/>
    <property type="evidence" value="ECO:0007669"/>
    <property type="project" value="TreeGrafter"/>
</dbReference>
<keyword evidence="3" id="KW-0479">Metal-binding</keyword>
<dbReference type="PANTHER" id="PTHR21666">
    <property type="entry name" value="PEPTIDASE-RELATED"/>
    <property type="match status" value="1"/>
</dbReference>
<dbReference type="InterPro" id="IPR016047">
    <property type="entry name" value="M23ase_b-sheet_dom"/>
</dbReference>
<evidence type="ECO:0000256" key="4">
    <source>
        <dbReference type="ARBA" id="ARBA00022801"/>
    </source>
</evidence>
<keyword evidence="4 11" id="KW-0378">Hydrolase</keyword>
<feature type="signal peptide" evidence="9">
    <location>
        <begin position="1"/>
        <end position="29"/>
    </location>
</feature>
<evidence type="ECO:0000256" key="8">
    <source>
        <dbReference type="SAM" id="MobiDB-lite"/>
    </source>
</evidence>
<dbReference type="PANTHER" id="PTHR21666:SF288">
    <property type="entry name" value="CELL DIVISION PROTEIN YTFB"/>
    <property type="match status" value="1"/>
</dbReference>
<evidence type="ECO:0000256" key="7">
    <source>
        <dbReference type="SAM" id="Coils"/>
    </source>
</evidence>
<feature type="domain" description="M23ase beta-sheet core" evidence="10">
    <location>
        <begin position="341"/>
        <end position="442"/>
    </location>
</feature>
<accession>A0A936YTX8</accession>
<keyword evidence="12" id="KW-1185">Reference proteome</keyword>